<dbReference type="GeneID" id="64696535"/>
<dbReference type="OrthoDB" id="10470162at2759"/>
<dbReference type="RefSeq" id="XP_041287014.1">
    <property type="nucleotide sequence ID" value="XM_041434276.1"/>
</dbReference>
<keyword evidence="3" id="KW-1185">Reference proteome</keyword>
<dbReference type="Proteomes" id="UP000823399">
    <property type="component" value="Unassembled WGS sequence"/>
</dbReference>
<accession>A0A9P7EX02</accession>
<reference evidence="2" key="1">
    <citation type="journal article" date="2020" name="New Phytol.">
        <title>Comparative genomics reveals dynamic genome evolution in host specialist ectomycorrhizal fungi.</title>
        <authorList>
            <person name="Lofgren L.A."/>
            <person name="Nguyen N.H."/>
            <person name="Vilgalys R."/>
            <person name="Ruytinx J."/>
            <person name="Liao H.L."/>
            <person name="Branco S."/>
            <person name="Kuo A."/>
            <person name="LaButti K."/>
            <person name="Lipzen A."/>
            <person name="Andreopoulos W."/>
            <person name="Pangilinan J."/>
            <person name="Riley R."/>
            <person name="Hundley H."/>
            <person name="Na H."/>
            <person name="Barry K."/>
            <person name="Grigoriev I.V."/>
            <person name="Stajich J.E."/>
            <person name="Kennedy P.G."/>
        </authorList>
    </citation>
    <scope>NUCLEOTIDE SEQUENCE</scope>
    <source>
        <strain evidence="2">FC423</strain>
    </source>
</reference>
<evidence type="ECO:0000313" key="3">
    <source>
        <dbReference type="Proteomes" id="UP000823399"/>
    </source>
</evidence>
<organism evidence="2 3">
    <name type="scientific">Suillus discolor</name>
    <dbReference type="NCBI Taxonomy" id="1912936"/>
    <lineage>
        <taxon>Eukaryota</taxon>
        <taxon>Fungi</taxon>
        <taxon>Dikarya</taxon>
        <taxon>Basidiomycota</taxon>
        <taxon>Agaricomycotina</taxon>
        <taxon>Agaricomycetes</taxon>
        <taxon>Agaricomycetidae</taxon>
        <taxon>Boletales</taxon>
        <taxon>Suillineae</taxon>
        <taxon>Suillaceae</taxon>
        <taxon>Suillus</taxon>
    </lineage>
</organism>
<sequence>MHWAFAHGIRGVGNGVVELLNLGEFTCDLEYRFTLPLLSPSRAAALAWLGLTAQPELLQSPSPPKPGLSRGFQAEPGPHITTSNYSQEADLSLVPPWANGLAQTQPLQSTT</sequence>
<dbReference type="EMBL" id="JABBWM010000087">
    <property type="protein sequence ID" value="KAG2092923.1"/>
    <property type="molecule type" value="Genomic_DNA"/>
</dbReference>
<protein>
    <submittedName>
        <fullName evidence="2">Uncharacterized protein</fullName>
    </submittedName>
</protein>
<gene>
    <name evidence="2" type="ORF">F5147DRAFT_657537</name>
</gene>
<name>A0A9P7EX02_9AGAM</name>
<proteinExistence type="predicted"/>
<evidence type="ECO:0000256" key="1">
    <source>
        <dbReference type="SAM" id="MobiDB-lite"/>
    </source>
</evidence>
<dbReference type="AlphaFoldDB" id="A0A9P7EX02"/>
<comment type="caution">
    <text evidence="2">The sequence shown here is derived from an EMBL/GenBank/DDBJ whole genome shotgun (WGS) entry which is preliminary data.</text>
</comment>
<evidence type="ECO:0000313" key="2">
    <source>
        <dbReference type="EMBL" id="KAG2092923.1"/>
    </source>
</evidence>
<feature type="region of interest" description="Disordered" evidence="1">
    <location>
        <begin position="58"/>
        <end position="85"/>
    </location>
</feature>